<reference evidence="10 11" key="2">
    <citation type="journal article" date="2011" name="J. Bacteriol.">
        <title>Genomes of three methylotrophs from a single niche uncover genetic and metabolic divergence of Methylophilaceae.</title>
        <authorList>
            <person name="Lapidus A."/>
            <person name="Clum A."/>
            <person name="Labutti K."/>
            <person name="Kaluzhnaya M.G."/>
            <person name="Lim S."/>
            <person name="Beck D.A."/>
            <person name="Glavina Del Rio T."/>
            <person name="Nolan M."/>
            <person name="Mavromatis K."/>
            <person name="Huntemann M."/>
            <person name="Lucas S."/>
            <person name="Lidstrom M.E."/>
            <person name="Ivanova N."/>
            <person name="Chistoserdova L."/>
        </authorList>
    </citation>
    <scope>NUCLEOTIDE SEQUENCE [LARGE SCALE GENOMIC DNA]</scope>
    <source>
        <strain evidence="11">JLW8 / ATCC BAA-1282 / DSM 17540</strain>
    </source>
</reference>
<dbReference type="GO" id="GO:0051603">
    <property type="term" value="P:proteolysis involved in protein catabolic process"/>
    <property type="evidence" value="ECO:0007669"/>
    <property type="project" value="TreeGrafter"/>
</dbReference>
<dbReference type="Proteomes" id="UP000002742">
    <property type="component" value="Chromosome"/>
</dbReference>
<evidence type="ECO:0000256" key="2">
    <source>
        <dbReference type="ARBA" id="ARBA00022723"/>
    </source>
</evidence>
<dbReference type="CDD" id="cd07333">
    <property type="entry name" value="M48C_bepA_like"/>
    <property type="match status" value="1"/>
</dbReference>
<evidence type="ECO:0000256" key="8">
    <source>
        <dbReference type="SAM" id="SignalP"/>
    </source>
</evidence>
<dbReference type="eggNOG" id="COG4783">
    <property type="taxonomic scope" value="Bacteria"/>
</dbReference>
<dbReference type="STRING" id="583345.Mmol_1014"/>
<evidence type="ECO:0000313" key="11">
    <source>
        <dbReference type="Proteomes" id="UP000002742"/>
    </source>
</evidence>
<dbReference type="GO" id="GO:0046872">
    <property type="term" value="F:metal ion binding"/>
    <property type="evidence" value="ECO:0007669"/>
    <property type="project" value="UniProtKB-KW"/>
</dbReference>
<dbReference type="PANTHER" id="PTHR22726:SF1">
    <property type="entry name" value="METALLOENDOPEPTIDASE OMA1, MITOCHONDRIAL"/>
    <property type="match status" value="1"/>
</dbReference>
<dbReference type="AlphaFoldDB" id="C6WVH4"/>
<evidence type="ECO:0000313" key="10">
    <source>
        <dbReference type="EMBL" id="ACT47923.1"/>
    </source>
</evidence>
<keyword evidence="3 6" id="KW-0378">Hydrolase</keyword>
<name>C6WVH4_METML</name>
<evidence type="ECO:0000256" key="5">
    <source>
        <dbReference type="ARBA" id="ARBA00023049"/>
    </source>
</evidence>
<protein>
    <submittedName>
        <fullName evidence="10">Peptidase M48 Ste24p</fullName>
    </submittedName>
</protein>
<dbReference type="Pfam" id="PF01435">
    <property type="entry name" value="Peptidase_M48"/>
    <property type="match status" value="1"/>
</dbReference>
<dbReference type="GO" id="GO:0004222">
    <property type="term" value="F:metalloendopeptidase activity"/>
    <property type="evidence" value="ECO:0007669"/>
    <property type="project" value="InterPro"/>
</dbReference>
<gene>
    <name evidence="10" type="ordered locus">Mmol_1014</name>
</gene>
<keyword evidence="11" id="KW-1185">Reference proteome</keyword>
<evidence type="ECO:0000256" key="4">
    <source>
        <dbReference type="ARBA" id="ARBA00022833"/>
    </source>
</evidence>
<comment type="cofactor">
    <cofactor evidence="6">
        <name>Zn(2+)</name>
        <dbReference type="ChEBI" id="CHEBI:29105"/>
    </cofactor>
    <text evidence="6">Binds 1 zinc ion per subunit.</text>
</comment>
<dbReference type="InterPro" id="IPR001915">
    <property type="entry name" value="Peptidase_M48"/>
</dbReference>
<sequence>MNPNSTLSNIMSTHKRRLISTLLASALGLASLQTAAFDIKGALKDAVEKEIGQQTGNQATPADSNADSAKSSSATTSEPAAFNWKNPSTTEEISLGREIAGNLLGAAPLVKDAALQKYVNSVGRWVASQSERPELPWRFGVIESDDLNAFAAPGGYIMLTKGLYKKLQNEAQLAGVLGHEIAHVVKKHQLKVLQKQQLLSMGAGLLSDKYAKDNALVSKAIGSGAEISARSLDKSAEYEADRLGLSYATRAGYDPYGLTDVLQTLGQSSSSDASVALLFKTHPHPDERLTALSESVGTQLDKVTNGKTLENRFYLLP</sequence>
<proteinExistence type="inferred from homology"/>
<evidence type="ECO:0000256" key="6">
    <source>
        <dbReference type="RuleBase" id="RU003983"/>
    </source>
</evidence>
<dbReference type="KEGG" id="mmb:Mmol_1014"/>
<keyword evidence="2" id="KW-0479">Metal-binding</keyword>
<dbReference type="EMBL" id="CP001672">
    <property type="protein sequence ID" value="ACT47923.1"/>
    <property type="molecule type" value="Genomic_DNA"/>
</dbReference>
<comment type="similarity">
    <text evidence="6">Belongs to the peptidase M48 family.</text>
</comment>
<feature type="domain" description="Peptidase M48" evidence="9">
    <location>
        <begin position="115"/>
        <end position="294"/>
    </location>
</feature>
<feature type="region of interest" description="Disordered" evidence="7">
    <location>
        <begin position="52"/>
        <end position="87"/>
    </location>
</feature>
<evidence type="ECO:0000259" key="9">
    <source>
        <dbReference type="Pfam" id="PF01435"/>
    </source>
</evidence>
<keyword evidence="5 6" id="KW-0482">Metalloprotease</keyword>
<feature type="signal peptide" evidence="8">
    <location>
        <begin position="1"/>
        <end position="36"/>
    </location>
</feature>
<dbReference type="RefSeq" id="WP_015831958.1">
    <property type="nucleotide sequence ID" value="NC_012968.1"/>
</dbReference>
<keyword evidence="1 6" id="KW-0645">Protease</keyword>
<organism evidence="10 11">
    <name type="scientific">Methylotenera mobilis (strain JLW8 / ATCC BAA-1282 / DSM 17540)</name>
    <dbReference type="NCBI Taxonomy" id="583345"/>
    <lineage>
        <taxon>Bacteria</taxon>
        <taxon>Pseudomonadati</taxon>
        <taxon>Pseudomonadota</taxon>
        <taxon>Betaproteobacteria</taxon>
        <taxon>Nitrosomonadales</taxon>
        <taxon>Methylophilaceae</taxon>
        <taxon>Methylotenera</taxon>
    </lineage>
</organism>
<feature type="chain" id="PRO_5002973378" evidence="8">
    <location>
        <begin position="37"/>
        <end position="317"/>
    </location>
</feature>
<accession>C6WVH4</accession>
<evidence type="ECO:0000256" key="1">
    <source>
        <dbReference type="ARBA" id="ARBA00022670"/>
    </source>
</evidence>
<dbReference type="GO" id="GO:0016020">
    <property type="term" value="C:membrane"/>
    <property type="evidence" value="ECO:0007669"/>
    <property type="project" value="TreeGrafter"/>
</dbReference>
<reference evidence="11" key="1">
    <citation type="submission" date="2009-07" db="EMBL/GenBank/DDBJ databases">
        <title>Complete sequence of Methylotenera mobilis JLW8.</title>
        <authorList>
            <consortium name="US DOE Joint Genome Institute"/>
            <person name="Lucas S."/>
            <person name="Copeland A."/>
            <person name="Lapidus A."/>
            <person name="Glavina del Rio T."/>
            <person name="Tice H."/>
            <person name="Bruce D."/>
            <person name="Goodwin L."/>
            <person name="Pitluck S."/>
            <person name="LaButti K.M."/>
            <person name="Clum A."/>
            <person name="Larimer F."/>
            <person name="Land M."/>
            <person name="Hauser L."/>
            <person name="Kyrpides N."/>
            <person name="Mikhailova N."/>
            <person name="Kayluzhnaya M."/>
            <person name="Chistoserdova L."/>
        </authorList>
    </citation>
    <scope>NUCLEOTIDE SEQUENCE [LARGE SCALE GENOMIC DNA]</scope>
    <source>
        <strain evidence="11">JLW8 / ATCC BAA-1282 / DSM 17540</strain>
    </source>
</reference>
<feature type="compositionally biased region" description="Low complexity" evidence="7">
    <location>
        <begin position="61"/>
        <end position="81"/>
    </location>
</feature>
<dbReference type="PANTHER" id="PTHR22726">
    <property type="entry name" value="METALLOENDOPEPTIDASE OMA1"/>
    <property type="match status" value="1"/>
</dbReference>
<keyword evidence="4 6" id="KW-0862">Zinc</keyword>
<dbReference type="Gene3D" id="3.30.2010.10">
    <property type="entry name" value="Metalloproteases ('zincins'), catalytic domain"/>
    <property type="match status" value="1"/>
</dbReference>
<dbReference type="HOGENOM" id="CLU_029002_5_2_4"/>
<keyword evidence="8" id="KW-0732">Signal</keyword>
<evidence type="ECO:0000256" key="3">
    <source>
        <dbReference type="ARBA" id="ARBA00022801"/>
    </source>
</evidence>
<dbReference type="InterPro" id="IPR051156">
    <property type="entry name" value="Mito/Outer_Membr_Metalloprot"/>
</dbReference>
<evidence type="ECO:0000256" key="7">
    <source>
        <dbReference type="SAM" id="MobiDB-lite"/>
    </source>
</evidence>